<evidence type="ECO:0000256" key="3">
    <source>
        <dbReference type="ARBA" id="ARBA00022801"/>
    </source>
</evidence>
<dbReference type="InterPro" id="IPR013201">
    <property type="entry name" value="Prot_inhib_I29"/>
</dbReference>
<dbReference type="InterPro" id="IPR025660">
    <property type="entry name" value="Pept_his_AS"/>
</dbReference>
<evidence type="ECO:0000313" key="10">
    <source>
        <dbReference type="Proteomes" id="UP000011083"/>
    </source>
</evidence>
<dbReference type="EMBL" id="KB007904">
    <property type="protein sequence ID" value="ELR21495.1"/>
    <property type="molecule type" value="Genomic_DNA"/>
</dbReference>
<dbReference type="KEGG" id="acan:ACA1_184420"/>
<gene>
    <name evidence="9" type="ORF">ACA1_184420</name>
</gene>
<evidence type="ECO:0000259" key="7">
    <source>
        <dbReference type="SMART" id="SM00645"/>
    </source>
</evidence>
<feature type="chain" id="PRO_5018608326" evidence="6">
    <location>
        <begin position="20"/>
        <end position="557"/>
    </location>
</feature>
<evidence type="ECO:0000256" key="4">
    <source>
        <dbReference type="ARBA" id="ARBA00022807"/>
    </source>
</evidence>
<dbReference type="GeneID" id="14922390"/>
<dbReference type="InterPro" id="IPR013128">
    <property type="entry name" value="Peptidase_C1A"/>
</dbReference>
<dbReference type="GO" id="GO:0008234">
    <property type="term" value="F:cysteine-type peptidase activity"/>
    <property type="evidence" value="ECO:0007669"/>
    <property type="project" value="UniProtKB-KW"/>
</dbReference>
<sequence length="557" mass="61820">MHRLAVVVALCLGIACAAAVAPPKWPTTYLVEGTISIPYFNITEPVTTNYDGLNNRQRFDFYNELTTNIYDYRNGAGFEVVPRIDRKVCFKSNVAGGSLINVLPDLSNYQYQGLTRVNGWLVENWELTLRNFSAVQKYNMYLYREPGHQGVARPIQFYMSGRNAIFDSHSDIYIMNYHLYQPGFSTPQAYAIPSVCSQSAALPATPSGKKLSVLRKMFQASPVPDHNDEVAAQFAAHAHKFGKVYADHSEYSMRLNIFRKNLEYIEQYNKKDTGMKLAMNHFGDMTYDEIVDVMLPLAKKYCMPARAQPQHTRCDKAVRRAPSTPVDHQIDPRELAALPGAIDWVAKGAVTPVKDQGSWTFGTTGTLEGAWFLKTGKLVSLSEQQIVDCAWGYEWSGPSGNLGCDGGYASGAIQWVIDNGGIALEESYPYLMQDAWCLKTDRSSGVKVQAYVNVSASEAALQMAVATAGPVAVAIDASHPEFLFYSSGVFYLAECKNDANDLDHEVLAVGYGTENGQDYWLVKNSWSTHWGENGYVKMARNRGNNCGIATQANYAII</sequence>
<dbReference type="InterPro" id="IPR039417">
    <property type="entry name" value="Peptidase_C1A_papain-like"/>
</dbReference>
<dbReference type="Proteomes" id="UP000011083">
    <property type="component" value="Unassembled WGS sequence"/>
</dbReference>
<evidence type="ECO:0000256" key="6">
    <source>
        <dbReference type="SAM" id="SignalP"/>
    </source>
</evidence>
<keyword evidence="2" id="KW-0645">Protease</keyword>
<comment type="similarity">
    <text evidence="1">Belongs to the peptidase C1 family.</text>
</comment>
<dbReference type="OrthoDB" id="190265at2759"/>
<dbReference type="Pfam" id="PF08246">
    <property type="entry name" value="Inhibitor_I29"/>
    <property type="match status" value="1"/>
</dbReference>
<dbReference type="PROSITE" id="PS00639">
    <property type="entry name" value="THIOL_PROTEASE_HIS"/>
    <property type="match status" value="1"/>
</dbReference>
<keyword evidence="6" id="KW-0732">Signal</keyword>
<evidence type="ECO:0000259" key="8">
    <source>
        <dbReference type="SMART" id="SM00848"/>
    </source>
</evidence>
<dbReference type="CDD" id="cd02248">
    <property type="entry name" value="Peptidase_C1A"/>
    <property type="match status" value="1"/>
</dbReference>
<dbReference type="Gene3D" id="3.90.70.10">
    <property type="entry name" value="Cysteine proteinases"/>
    <property type="match status" value="1"/>
</dbReference>
<protein>
    <submittedName>
        <fullName evidence="9">Cathepsin Llike proteinase</fullName>
    </submittedName>
</protein>
<reference evidence="9 10" key="1">
    <citation type="journal article" date="2013" name="Genome Biol.">
        <title>Genome of Acanthamoeba castellanii highlights extensive lateral gene transfer and early evolution of tyrosine kinase signaling.</title>
        <authorList>
            <person name="Clarke M."/>
            <person name="Lohan A.J."/>
            <person name="Liu B."/>
            <person name="Lagkouvardos I."/>
            <person name="Roy S."/>
            <person name="Zafar N."/>
            <person name="Bertelli C."/>
            <person name="Schilde C."/>
            <person name="Kianianmomeni A."/>
            <person name="Burglin T.R."/>
            <person name="Frech C."/>
            <person name="Turcotte B."/>
            <person name="Kopec K.O."/>
            <person name="Synnott J.M."/>
            <person name="Choo C."/>
            <person name="Paponov I."/>
            <person name="Finkler A."/>
            <person name="Soon Heng Tan C."/>
            <person name="Hutchins A.P."/>
            <person name="Weinmeier T."/>
            <person name="Rattei T."/>
            <person name="Chu J.S."/>
            <person name="Gimenez G."/>
            <person name="Irimia M."/>
            <person name="Rigden D.J."/>
            <person name="Fitzpatrick D.A."/>
            <person name="Lorenzo-Morales J."/>
            <person name="Bateman A."/>
            <person name="Chiu C.H."/>
            <person name="Tang P."/>
            <person name="Hegemann P."/>
            <person name="Fromm H."/>
            <person name="Raoult D."/>
            <person name="Greub G."/>
            <person name="Miranda-Saavedra D."/>
            <person name="Chen N."/>
            <person name="Nash P."/>
            <person name="Ginger M.L."/>
            <person name="Horn M."/>
            <person name="Schaap P."/>
            <person name="Caler L."/>
            <person name="Loftus B."/>
        </authorList>
    </citation>
    <scope>NUCLEOTIDE SEQUENCE [LARGE SCALE GENOMIC DNA]</scope>
    <source>
        <strain evidence="9 10">Neff</strain>
    </source>
</reference>
<feature type="signal peptide" evidence="6">
    <location>
        <begin position="1"/>
        <end position="19"/>
    </location>
</feature>
<keyword evidence="4" id="KW-0788">Thiol protease</keyword>
<keyword evidence="5" id="KW-1015">Disulfide bond</keyword>
<accession>L8H8J9</accession>
<keyword evidence="10" id="KW-1185">Reference proteome</keyword>
<proteinExistence type="inferred from homology"/>
<keyword evidence="3" id="KW-0378">Hydrolase</keyword>
<dbReference type="InterPro" id="IPR025661">
    <property type="entry name" value="Pept_asp_AS"/>
</dbReference>
<dbReference type="PROSITE" id="PS00640">
    <property type="entry name" value="THIOL_PROTEASE_ASN"/>
    <property type="match status" value="1"/>
</dbReference>
<dbReference type="OMA" id="YEIDYTS"/>
<dbReference type="AlphaFoldDB" id="L8H8J9"/>
<dbReference type="SMART" id="SM00848">
    <property type="entry name" value="Inhibitor_I29"/>
    <property type="match status" value="1"/>
</dbReference>
<dbReference type="PANTHER" id="PTHR12411">
    <property type="entry name" value="CYSTEINE PROTEASE FAMILY C1-RELATED"/>
    <property type="match status" value="1"/>
</dbReference>
<dbReference type="STRING" id="1257118.L8H8J9"/>
<name>L8H8J9_ACACF</name>
<dbReference type="SUPFAM" id="SSF54001">
    <property type="entry name" value="Cysteine proteinases"/>
    <property type="match status" value="1"/>
</dbReference>
<dbReference type="InterPro" id="IPR038765">
    <property type="entry name" value="Papain-like_cys_pep_sf"/>
</dbReference>
<dbReference type="RefSeq" id="XP_004346039.1">
    <property type="nucleotide sequence ID" value="XM_004345989.1"/>
</dbReference>
<feature type="domain" description="Peptidase C1A papain C-terminal" evidence="7">
    <location>
        <begin position="338"/>
        <end position="556"/>
    </location>
</feature>
<feature type="domain" description="Cathepsin propeptide inhibitor" evidence="8">
    <location>
        <begin position="234"/>
        <end position="290"/>
    </location>
</feature>
<dbReference type="SMART" id="SM00645">
    <property type="entry name" value="Pept_C1"/>
    <property type="match status" value="1"/>
</dbReference>
<dbReference type="PROSITE" id="PS51257">
    <property type="entry name" value="PROKAR_LIPOPROTEIN"/>
    <property type="match status" value="1"/>
</dbReference>
<evidence type="ECO:0000313" key="9">
    <source>
        <dbReference type="EMBL" id="ELR21495.1"/>
    </source>
</evidence>
<dbReference type="MEROPS" id="C01.067"/>
<evidence type="ECO:0000256" key="1">
    <source>
        <dbReference type="ARBA" id="ARBA00008455"/>
    </source>
</evidence>
<evidence type="ECO:0000256" key="2">
    <source>
        <dbReference type="ARBA" id="ARBA00022670"/>
    </source>
</evidence>
<dbReference type="Pfam" id="PF00112">
    <property type="entry name" value="Peptidase_C1"/>
    <property type="match status" value="1"/>
</dbReference>
<dbReference type="VEuPathDB" id="AmoebaDB:ACA1_184420"/>
<dbReference type="GO" id="GO:0006508">
    <property type="term" value="P:proteolysis"/>
    <property type="evidence" value="ECO:0007669"/>
    <property type="project" value="UniProtKB-KW"/>
</dbReference>
<evidence type="ECO:0000256" key="5">
    <source>
        <dbReference type="ARBA" id="ARBA00023157"/>
    </source>
</evidence>
<dbReference type="FunFam" id="3.90.70.10:FF:000006">
    <property type="entry name" value="Cathepsin S"/>
    <property type="match status" value="1"/>
</dbReference>
<organism evidence="9 10">
    <name type="scientific">Acanthamoeba castellanii (strain ATCC 30010 / Neff)</name>
    <dbReference type="NCBI Taxonomy" id="1257118"/>
    <lineage>
        <taxon>Eukaryota</taxon>
        <taxon>Amoebozoa</taxon>
        <taxon>Discosea</taxon>
        <taxon>Longamoebia</taxon>
        <taxon>Centramoebida</taxon>
        <taxon>Acanthamoebidae</taxon>
        <taxon>Acanthamoeba</taxon>
    </lineage>
</organism>
<dbReference type="InterPro" id="IPR000668">
    <property type="entry name" value="Peptidase_C1A_C"/>
</dbReference>